<dbReference type="EMBL" id="JAHOPC010000019">
    <property type="protein sequence ID" value="MBU8868870.1"/>
    <property type="molecule type" value="Genomic_DNA"/>
</dbReference>
<dbReference type="InterPro" id="IPR002933">
    <property type="entry name" value="Peptidase_M20"/>
</dbReference>
<dbReference type="PANTHER" id="PTHR11014:SF63">
    <property type="entry name" value="METALLOPEPTIDASE, PUTATIVE (AFU_ORTHOLOGUE AFUA_6G09600)-RELATED"/>
    <property type="match status" value="1"/>
</dbReference>
<evidence type="ECO:0000313" key="2">
    <source>
        <dbReference type="EMBL" id="MBU8868870.1"/>
    </source>
</evidence>
<dbReference type="InterPro" id="IPR011650">
    <property type="entry name" value="Peptidase_M20_dimer"/>
</dbReference>
<dbReference type="NCBIfam" id="TIGR01891">
    <property type="entry name" value="amidohydrolases"/>
    <property type="match status" value="1"/>
</dbReference>
<organism evidence="2 3">
    <name type="scientific">Paenarthrobacter aromaticivorans</name>
    <dbReference type="NCBI Taxonomy" id="2849150"/>
    <lineage>
        <taxon>Bacteria</taxon>
        <taxon>Bacillati</taxon>
        <taxon>Actinomycetota</taxon>
        <taxon>Actinomycetes</taxon>
        <taxon>Micrococcales</taxon>
        <taxon>Micrococcaceae</taxon>
        <taxon>Paenarthrobacter</taxon>
    </lineage>
</organism>
<evidence type="ECO:0000259" key="1">
    <source>
        <dbReference type="Pfam" id="PF07687"/>
    </source>
</evidence>
<gene>
    <name evidence="2" type="ORF">KSW38_21480</name>
</gene>
<name>A0ABS6IBS8_9MICC</name>
<proteinExistence type="predicted"/>
<dbReference type="Pfam" id="PF01546">
    <property type="entry name" value="Peptidase_M20"/>
    <property type="match status" value="1"/>
</dbReference>
<dbReference type="InterPro" id="IPR017439">
    <property type="entry name" value="Amidohydrolase"/>
</dbReference>
<dbReference type="PANTHER" id="PTHR11014">
    <property type="entry name" value="PEPTIDASE M20 FAMILY MEMBER"/>
    <property type="match status" value="1"/>
</dbReference>
<evidence type="ECO:0000313" key="3">
    <source>
        <dbReference type="Proteomes" id="UP000824166"/>
    </source>
</evidence>
<comment type="caution">
    <text evidence="2">The sequence shown here is derived from an EMBL/GenBank/DDBJ whole genome shotgun (WGS) entry which is preliminary data.</text>
</comment>
<sequence length="414" mass="43682">MSIDLEALYRDLHSNPELSFQEVRTAGIISGHLEDLGLLVHRWVGKTGVVGVLDNGPGPVVMLRADMDALPVQEATGLDYASTAVGVDHEGREVPIMHACGHDVHVSCLLGAVEALAAKRQDWQGTLIAVFQPAEEWGGGAQAMVADGLFDLVPKPDVVLGQHVAPFPVGWFGIRPGVAMASADSLNVTLHGRGGHGSRPETTVDPVLMAAATTMRLQGVVSRELAASDSAVVTVGQIHSGTKNNIIPETATLGLSIRSFSEPTREKVLNSIERIVRSEAAASGSLKEPDFHYEERFPLTVNDESAAGRIASAFRDRFGAARIIDPGPVSGSEDVGELATAAGAPLVFWFLGGIEATHFKDWATTGRLPEDVPSNHSPYFAPIIQPTLALGTEALVTGALEFLDVPKQAAGNPA</sequence>
<keyword evidence="3" id="KW-1185">Reference proteome</keyword>
<dbReference type="Proteomes" id="UP000824166">
    <property type="component" value="Unassembled WGS sequence"/>
</dbReference>
<feature type="domain" description="Peptidase M20 dimerisation" evidence="1">
    <location>
        <begin position="185"/>
        <end position="281"/>
    </location>
</feature>
<dbReference type="PIRSF" id="PIRSF005962">
    <property type="entry name" value="Pept_M20D_amidohydro"/>
    <property type="match status" value="1"/>
</dbReference>
<dbReference type="RefSeq" id="WP_216926984.1">
    <property type="nucleotide sequence ID" value="NZ_JAHOPC010000019.1"/>
</dbReference>
<protein>
    <submittedName>
        <fullName evidence="2">Amidohydrolase</fullName>
    </submittedName>
</protein>
<reference evidence="2 3" key="1">
    <citation type="submission" date="2021-06" db="EMBL/GenBank/DDBJ databases">
        <authorList>
            <person name="Jeong J.W."/>
        </authorList>
    </citation>
    <scope>NUCLEOTIDE SEQUENCE [LARGE SCALE GENOMIC DNA]</scope>
    <source>
        <strain evidence="2 3">MMS21-TAE1-1</strain>
    </source>
</reference>
<accession>A0ABS6IBS8</accession>
<dbReference type="Pfam" id="PF07687">
    <property type="entry name" value="M20_dimer"/>
    <property type="match status" value="1"/>
</dbReference>